<feature type="transmembrane region" description="Helical" evidence="1">
    <location>
        <begin position="51"/>
        <end position="73"/>
    </location>
</feature>
<dbReference type="AlphaFoldDB" id="A0A3A8EV02"/>
<dbReference type="InterPro" id="IPR025238">
    <property type="entry name" value="DUF4184"/>
</dbReference>
<reference evidence="2 3" key="1">
    <citation type="submission" date="2018-09" db="EMBL/GenBank/DDBJ databases">
        <title>The draft genome of Acinetobacter spp. strains.</title>
        <authorList>
            <person name="Qin J."/>
            <person name="Feng Y."/>
            <person name="Zong Z."/>
        </authorList>
    </citation>
    <scope>NUCLEOTIDE SEQUENCE [LARGE SCALE GENOMIC DNA]</scope>
    <source>
        <strain evidence="2 3">WCHAc060096</strain>
    </source>
</reference>
<proteinExistence type="predicted"/>
<keyword evidence="1" id="KW-1133">Transmembrane helix</keyword>
<name>A0A3A8EV02_9GAMM</name>
<dbReference type="Proteomes" id="UP000269001">
    <property type="component" value="Unassembled WGS sequence"/>
</dbReference>
<keyword evidence="3" id="KW-1185">Reference proteome</keyword>
<keyword evidence="1" id="KW-0472">Membrane</keyword>
<dbReference type="EMBL" id="RAXU01000008">
    <property type="protein sequence ID" value="RKG33854.1"/>
    <property type="molecule type" value="Genomic_DNA"/>
</dbReference>
<evidence type="ECO:0000256" key="1">
    <source>
        <dbReference type="SAM" id="Phobius"/>
    </source>
</evidence>
<feature type="transmembrane region" description="Helical" evidence="1">
    <location>
        <begin position="182"/>
        <end position="204"/>
    </location>
</feature>
<feature type="transmembrane region" description="Helical" evidence="1">
    <location>
        <begin position="149"/>
        <end position="170"/>
    </location>
</feature>
<organism evidence="2 3">
    <name type="scientific">Acinetobacter guerrae</name>
    <dbReference type="NCBI Taxonomy" id="1843371"/>
    <lineage>
        <taxon>Bacteria</taxon>
        <taxon>Pseudomonadati</taxon>
        <taxon>Pseudomonadota</taxon>
        <taxon>Gammaproteobacteria</taxon>
        <taxon>Moraxellales</taxon>
        <taxon>Moraxellaceae</taxon>
        <taxon>Acinetobacter</taxon>
    </lineage>
</organism>
<keyword evidence="1" id="KW-0812">Transmembrane</keyword>
<evidence type="ECO:0000313" key="3">
    <source>
        <dbReference type="Proteomes" id="UP000269001"/>
    </source>
</evidence>
<protein>
    <submittedName>
        <fullName evidence="2">DUF4184 family protein</fullName>
    </submittedName>
</protein>
<comment type="caution">
    <text evidence="2">The sequence shown here is derived from an EMBL/GenBank/DDBJ whole genome shotgun (WGS) entry which is preliminary data.</text>
</comment>
<feature type="transmembrane region" description="Helical" evidence="1">
    <location>
        <begin position="224"/>
        <end position="245"/>
    </location>
</feature>
<gene>
    <name evidence="2" type="ORF">D7V21_08080</name>
</gene>
<dbReference type="RefSeq" id="WP_120370005.1">
    <property type="nucleotide sequence ID" value="NZ_RAXU01000008.1"/>
</dbReference>
<sequence>MPFTLSHAVLAPPIAKITRYKLPIGALAIGCMTPDLVRLFTDENVTISHEWAGLIIPDLLLGLIFCVLWYVLYRPVLYYWLSLQDDLNLATFNRFCSFCMACILGVIIGCATHIIWDGLTHDDFRTFAFQGLLSQDILFLGRTYPIHRFLQLTTSVVSLPILGWMCYRYMIEYRIPKQRTSYRSLSLTIFLSFAVGGYFLFSYWQQLDAQLWHTDTYAVTGKAINYFSRGFLICFSLSCLIFILAKWFKAFSAQKQN</sequence>
<accession>A0A3A8EV02</accession>
<dbReference type="Pfam" id="PF13803">
    <property type="entry name" value="DUF4184"/>
    <property type="match status" value="1"/>
</dbReference>
<evidence type="ECO:0000313" key="2">
    <source>
        <dbReference type="EMBL" id="RKG33854.1"/>
    </source>
</evidence>
<feature type="transmembrane region" description="Helical" evidence="1">
    <location>
        <begin position="94"/>
        <end position="116"/>
    </location>
</feature>